<feature type="transmembrane region" description="Helical" evidence="1">
    <location>
        <begin position="41"/>
        <end position="60"/>
    </location>
</feature>
<evidence type="ECO:0000313" key="3">
    <source>
        <dbReference type="Proteomes" id="UP000177932"/>
    </source>
</evidence>
<accession>A0A1G2H7Y9</accession>
<protein>
    <submittedName>
        <fullName evidence="2">Uncharacterized protein</fullName>
    </submittedName>
</protein>
<name>A0A1G2H7Y9_9BACT</name>
<dbReference type="AlphaFoldDB" id="A0A1G2H7Y9"/>
<keyword evidence="1" id="KW-1133">Transmembrane helix</keyword>
<dbReference type="STRING" id="1802158.A2827_01835"/>
<comment type="caution">
    <text evidence="2">The sequence shown here is derived from an EMBL/GenBank/DDBJ whole genome shotgun (WGS) entry which is preliminary data.</text>
</comment>
<keyword evidence="1" id="KW-0472">Membrane</keyword>
<proteinExistence type="predicted"/>
<dbReference type="EMBL" id="MHOD01000007">
    <property type="protein sequence ID" value="OGZ58430.1"/>
    <property type="molecule type" value="Genomic_DNA"/>
</dbReference>
<reference evidence="2 3" key="1">
    <citation type="journal article" date="2016" name="Nat. Commun.">
        <title>Thousands of microbial genomes shed light on interconnected biogeochemical processes in an aquifer system.</title>
        <authorList>
            <person name="Anantharaman K."/>
            <person name="Brown C.T."/>
            <person name="Hug L.A."/>
            <person name="Sharon I."/>
            <person name="Castelle C.J."/>
            <person name="Probst A.J."/>
            <person name="Thomas B.C."/>
            <person name="Singh A."/>
            <person name="Wilkins M.J."/>
            <person name="Karaoz U."/>
            <person name="Brodie E.L."/>
            <person name="Williams K.H."/>
            <person name="Hubbard S.S."/>
            <person name="Banfield J.F."/>
        </authorList>
    </citation>
    <scope>NUCLEOTIDE SEQUENCE [LARGE SCALE GENOMIC DNA]</scope>
</reference>
<gene>
    <name evidence="2" type="ORF">A2827_01835</name>
</gene>
<evidence type="ECO:0000256" key="1">
    <source>
        <dbReference type="SAM" id="Phobius"/>
    </source>
</evidence>
<dbReference type="Proteomes" id="UP000177932">
    <property type="component" value="Unassembled WGS sequence"/>
</dbReference>
<keyword evidence="1" id="KW-0812">Transmembrane</keyword>
<organism evidence="2 3">
    <name type="scientific">Candidatus Spechtbacteria bacterium RIFCSPHIGHO2_01_FULL_43_30</name>
    <dbReference type="NCBI Taxonomy" id="1802158"/>
    <lineage>
        <taxon>Bacteria</taxon>
        <taxon>Candidatus Spechtiibacteriota</taxon>
    </lineage>
</organism>
<evidence type="ECO:0000313" key="2">
    <source>
        <dbReference type="EMBL" id="OGZ58430.1"/>
    </source>
</evidence>
<sequence>MEGNIGESATGFLQNGKSFGRPVDILRKDKNPFFFTDDFGGVVYLFLMNNFAVMTFGLICRERKFFLSSL</sequence>